<feature type="domain" description="CRISPR type III-associated protein" evidence="2">
    <location>
        <begin position="76"/>
        <end position="379"/>
    </location>
</feature>
<reference evidence="3" key="1">
    <citation type="journal article" date="2020" name="Biotechnol. Biofuels">
        <title>New insights from the biogas microbiome by comprehensive genome-resolved metagenomics of nearly 1600 species originating from multiple anaerobic digesters.</title>
        <authorList>
            <person name="Campanaro S."/>
            <person name="Treu L."/>
            <person name="Rodriguez-R L.M."/>
            <person name="Kovalovszki A."/>
            <person name="Ziels R.M."/>
            <person name="Maus I."/>
            <person name="Zhu X."/>
            <person name="Kougias P.G."/>
            <person name="Basile A."/>
            <person name="Luo G."/>
            <person name="Schluter A."/>
            <person name="Konstantinidis K.T."/>
            <person name="Angelidaki I."/>
        </authorList>
    </citation>
    <scope>NUCLEOTIDE SEQUENCE</scope>
    <source>
        <strain evidence="3">AS06rmzACSIP_7</strain>
    </source>
</reference>
<dbReference type="CDD" id="cd09726">
    <property type="entry name" value="RAMP_I_III"/>
    <property type="match status" value="1"/>
</dbReference>
<evidence type="ECO:0000256" key="1">
    <source>
        <dbReference type="ARBA" id="ARBA00023118"/>
    </source>
</evidence>
<organism evidence="3 4">
    <name type="scientific">Syntrophorhabdus aromaticivorans</name>
    <dbReference type="NCBI Taxonomy" id="328301"/>
    <lineage>
        <taxon>Bacteria</taxon>
        <taxon>Pseudomonadati</taxon>
        <taxon>Thermodesulfobacteriota</taxon>
        <taxon>Syntrophorhabdia</taxon>
        <taxon>Syntrophorhabdales</taxon>
        <taxon>Syntrophorhabdaceae</taxon>
        <taxon>Syntrophorhabdus</taxon>
    </lineage>
</organism>
<dbReference type="Proteomes" id="UP000777265">
    <property type="component" value="Unassembled WGS sequence"/>
</dbReference>
<gene>
    <name evidence="3" type="ORF">GXY80_11630</name>
</gene>
<dbReference type="GO" id="GO:0051607">
    <property type="term" value="P:defense response to virus"/>
    <property type="evidence" value="ECO:0007669"/>
    <property type="project" value="UniProtKB-KW"/>
</dbReference>
<evidence type="ECO:0000259" key="2">
    <source>
        <dbReference type="Pfam" id="PF03787"/>
    </source>
</evidence>
<evidence type="ECO:0000313" key="3">
    <source>
        <dbReference type="EMBL" id="NLW36111.1"/>
    </source>
</evidence>
<dbReference type="EMBL" id="JAAYEE010000213">
    <property type="protein sequence ID" value="NLW36111.1"/>
    <property type="molecule type" value="Genomic_DNA"/>
</dbReference>
<keyword evidence="1" id="KW-0051">Antiviral defense</keyword>
<dbReference type="AlphaFoldDB" id="A0A971M6K7"/>
<dbReference type="InterPro" id="IPR005537">
    <property type="entry name" value="RAMP_III_fam"/>
</dbReference>
<evidence type="ECO:0000313" key="4">
    <source>
        <dbReference type="Proteomes" id="UP000777265"/>
    </source>
</evidence>
<accession>A0A971M6K7</accession>
<dbReference type="Pfam" id="PF03787">
    <property type="entry name" value="RAMPs"/>
    <property type="match status" value="1"/>
</dbReference>
<comment type="caution">
    <text evidence="3">The sequence shown here is derived from an EMBL/GenBank/DDBJ whole genome shotgun (WGS) entry which is preliminary data.</text>
</comment>
<name>A0A971M6K7_9BACT</name>
<sequence>MPYMNPFDFIPFHGEPLLKTVDEWIEDGREALLSGRILVRLRALTPLNVTGRIQTRGKAMSFRQFYRQTPPGEMGTQSLPCVPGSSIKGALRSFTEALTNGFISSYNIGSEGIGTDGGGHPDYHKGLYAKKQGHPLRRPPIVGRHIGFLTASYSPDIAGKTFPVPTGKTKTRSFFEFKGVLPKAFALPERLTAETPIDVASVLFGITALPSESKQKEGAGALRGRVVFSDAYFPRDALTTRGHHPKALDLNGKAAFGAPNPSISNWWYFTPRTVGKRIVNGEENAEFIGYRLRGRKFYFHQDPAPCIEYYKKKWTHMPAKLEYYDVESVSAGKDSQPFSIMFRKLPMSLLRLLLFILSPADSVRHKLGALKPFGFGSVEFAVEKVEIEKRGFDRLASRSLSGNDLFSESDDLKVWALPIAGNAGDPKKGNTRDTRVECLAEQGLIDRASWQWLRFVLHYPDELKNQERLFIYPVYRQKRAHEPPLSPEEKGFAQTILMEDLPKKAPAKSWQLAQELYDKKLTIHFDVYQKNASNFDLVRKAAGLPDFDHGVPDPP</sequence>
<protein>
    <recommendedName>
        <fullName evidence="2">CRISPR type III-associated protein domain-containing protein</fullName>
    </recommendedName>
</protein>
<reference evidence="3" key="2">
    <citation type="submission" date="2020-01" db="EMBL/GenBank/DDBJ databases">
        <authorList>
            <person name="Campanaro S."/>
        </authorList>
    </citation>
    <scope>NUCLEOTIDE SEQUENCE</scope>
    <source>
        <strain evidence="3">AS06rmzACSIP_7</strain>
    </source>
</reference>
<proteinExistence type="predicted"/>